<protein>
    <submittedName>
        <fullName evidence="1">Uncharacterized protein</fullName>
    </submittedName>
</protein>
<evidence type="ECO:0000313" key="2">
    <source>
        <dbReference type="Proteomes" id="UP000029108"/>
    </source>
</evidence>
<reference evidence="1 2" key="1">
    <citation type="submission" date="2014-03" db="EMBL/GenBank/DDBJ databases">
        <title>Genomics of Bifidobacteria.</title>
        <authorList>
            <person name="Ventura M."/>
            <person name="Milani C."/>
            <person name="Lugli G.A."/>
        </authorList>
    </citation>
    <scope>NUCLEOTIDE SEQUENCE [LARGE SCALE GENOMIC DNA]</scope>
    <source>
        <strain evidence="1 2">DSM 23969</strain>
    </source>
</reference>
<dbReference type="EMBL" id="JGYN01000008">
    <property type="protein sequence ID" value="KFI51725.1"/>
    <property type="molecule type" value="Genomic_DNA"/>
</dbReference>
<accession>A0A086ZYX5</accession>
<comment type="caution">
    <text evidence="1">The sequence shown here is derived from an EMBL/GenBank/DDBJ whole genome shotgun (WGS) entry which is preliminary data.</text>
</comment>
<keyword evidence="2" id="KW-1185">Reference proteome</keyword>
<dbReference type="OrthoDB" id="9991240at2"/>
<organism evidence="1 2">
    <name type="scientific">Bifidobacterium biavatii DSM 23969</name>
    <dbReference type="NCBI Taxonomy" id="1437608"/>
    <lineage>
        <taxon>Bacteria</taxon>
        <taxon>Bacillati</taxon>
        <taxon>Actinomycetota</taxon>
        <taxon>Actinomycetes</taxon>
        <taxon>Bifidobacteriales</taxon>
        <taxon>Bifidobacteriaceae</taxon>
        <taxon>Bifidobacterium</taxon>
    </lineage>
</organism>
<dbReference type="AlphaFoldDB" id="A0A086ZYX5"/>
<name>A0A086ZYX5_9BIFI</name>
<evidence type="ECO:0000313" key="1">
    <source>
        <dbReference type="EMBL" id="KFI51725.1"/>
    </source>
</evidence>
<proteinExistence type="predicted"/>
<dbReference type="RefSeq" id="WP_033493732.1">
    <property type="nucleotide sequence ID" value="NZ_JDUU01000010.1"/>
</dbReference>
<sequence length="82" mass="9455">MTTWNNLYASAQRIDQLTELTPGDIAFLTGPHNMMVAFRIRKMLRKSDGITFLWVTDMRSYQLGGHSPLRFDHALRDGKTIE</sequence>
<dbReference type="Proteomes" id="UP000029108">
    <property type="component" value="Unassembled WGS sequence"/>
</dbReference>
<dbReference type="STRING" id="1437608.GCA_000771645_00262"/>
<gene>
    <name evidence="1" type="ORF">BBIA_0639</name>
</gene>